<evidence type="ECO:0000313" key="1">
    <source>
        <dbReference type="EMBL" id="MEQ2247398.1"/>
    </source>
</evidence>
<evidence type="ECO:0000313" key="2">
    <source>
        <dbReference type="Proteomes" id="UP001482620"/>
    </source>
</evidence>
<protein>
    <submittedName>
        <fullName evidence="1">Uncharacterized protein</fullName>
    </submittedName>
</protein>
<dbReference type="EMBL" id="JAHRIQ010081714">
    <property type="protein sequence ID" value="MEQ2247398.1"/>
    <property type="molecule type" value="Genomic_DNA"/>
</dbReference>
<accession>A0ABV0UQA9</accession>
<gene>
    <name evidence="1" type="ORF">ILYODFUR_008980</name>
</gene>
<dbReference type="Proteomes" id="UP001482620">
    <property type="component" value="Unassembled WGS sequence"/>
</dbReference>
<organism evidence="1 2">
    <name type="scientific">Ilyodon furcidens</name>
    <name type="common">goldbreast splitfin</name>
    <dbReference type="NCBI Taxonomy" id="33524"/>
    <lineage>
        <taxon>Eukaryota</taxon>
        <taxon>Metazoa</taxon>
        <taxon>Chordata</taxon>
        <taxon>Craniata</taxon>
        <taxon>Vertebrata</taxon>
        <taxon>Euteleostomi</taxon>
        <taxon>Actinopterygii</taxon>
        <taxon>Neopterygii</taxon>
        <taxon>Teleostei</taxon>
        <taxon>Neoteleostei</taxon>
        <taxon>Acanthomorphata</taxon>
        <taxon>Ovalentaria</taxon>
        <taxon>Atherinomorphae</taxon>
        <taxon>Cyprinodontiformes</taxon>
        <taxon>Goodeidae</taxon>
        <taxon>Ilyodon</taxon>
    </lineage>
</organism>
<sequence>MFHTCISSLPCRIVLLIRLFYKSHTSSLCSHLSYMCVHLPSTCSLPGYTMFLLSYSLCFCMSASNFHRFFTSLLIPPVYLFTPVHTLFTTSHSFFNCLHLVAAYCRLSDNLSSIYSPLSAPDCACVMFCFMFTPIHDVYTDSTCWVSSHSNTLVMCSQLDLPVPCFLLNPSVQP</sequence>
<name>A0ABV0UQA9_9TELE</name>
<comment type="caution">
    <text evidence="1">The sequence shown here is derived from an EMBL/GenBank/DDBJ whole genome shotgun (WGS) entry which is preliminary data.</text>
</comment>
<proteinExistence type="predicted"/>
<keyword evidence="2" id="KW-1185">Reference proteome</keyword>
<reference evidence="1 2" key="1">
    <citation type="submission" date="2021-06" db="EMBL/GenBank/DDBJ databases">
        <authorList>
            <person name="Palmer J.M."/>
        </authorList>
    </citation>
    <scope>NUCLEOTIDE SEQUENCE [LARGE SCALE GENOMIC DNA]</scope>
    <source>
        <strain evidence="2">if_2019</strain>
        <tissue evidence="1">Muscle</tissue>
    </source>
</reference>